<protein>
    <submittedName>
        <fullName evidence="2">Uncharacterized protein</fullName>
    </submittedName>
</protein>
<keyword evidence="3" id="KW-1185">Reference proteome</keyword>
<dbReference type="PANTHER" id="PTHR12346:SF37">
    <property type="entry name" value="HISTONE DEACETYLASE INTERACTING DOMAIN, SIN3-RELATED"/>
    <property type="match status" value="1"/>
</dbReference>
<name>A0AAD5DBC4_AMBAR</name>
<proteinExistence type="predicted"/>
<sequence>METLRRKPPAALPVVLTRLKQKQEEWLKCKSDFNKVWADIYAKNHYKSLDHRSFYFKQQDSKNLSTKSLVAEIKEIEEKDSAIHEDAFKLIKYSCEEICTSKEQLNKVLNLWSKLEPMLDAPSQPSNSHGSTKNSGTCAAQETDNVTMNPNQPKPPCNGEKCNSQDKAHSQKNTLENGDTSAKEKDGFQPNKESNVIENGHDTKSNIDALVSQHGDTIRPSNIGDDDNSENRDHDDVSGSESAGDDDVSKEEHEEEDGEHDDDSKAESEGDAEDK</sequence>
<organism evidence="2 3">
    <name type="scientific">Ambrosia artemisiifolia</name>
    <name type="common">Common ragweed</name>
    <dbReference type="NCBI Taxonomy" id="4212"/>
    <lineage>
        <taxon>Eukaryota</taxon>
        <taxon>Viridiplantae</taxon>
        <taxon>Streptophyta</taxon>
        <taxon>Embryophyta</taxon>
        <taxon>Tracheophyta</taxon>
        <taxon>Spermatophyta</taxon>
        <taxon>Magnoliopsida</taxon>
        <taxon>eudicotyledons</taxon>
        <taxon>Gunneridae</taxon>
        <taxon>Pentapetalae</taxon>
        <taxon>asterids</taxon>
        <taxon>campanulids</taxon>
        <taxon>Asterales</taxon>
        <taxon>Asteraceae</taxon>
        <taxon>Asteroideae</taxon>
        <taxon>Heliantheae alliance</taxon>
        <taxon>Heliantheae</taxon>
        <taxon>Ambrosia</taxon>
    </lineage>
</organism>
<dbReference type="GO" id="GO:0000122">
    <property type="term" value="P:negative regulation of transcription by RNA polymerase II"/>
    <property type="evidence" value="ECO:0007669"/>
    <property type="project" value="TreeGrafter"/>
</dbReference>
<dbReference type="GO" id="GO:0003714">
    <property type="term" value="F:transcription corepressor activity"/>
    <property type="evidence" value="ECO:0007669"/>
    <property type="project" value="InterPro"/>
</dbReference>
<dbReference type="AlphaFoldDB" id="A0AAD5DBC4"/>
<reference evidence="2" key="1">
    <citation type="submission" date="2022-06" db="EMBL/GenBank/DDBJ databases">
        <title>Uncovering the hologenomic basis of an extraordinary plant invasion.</title>
        <authorList>
            <person name="Bieker V.C."/>
            <person name="Martin M.D."/>
            <person name="Gilbert T."/>
            <person name="Hodgins K."/>
            <person name="Battlay P."/>
            <person name="Petersen B."/>
            <person name="Wilson J."/>
        </authorList>
    </citation>
    <scope>NUCLEOTIDE SEQUENCE</scope>
    <source>
        <strain evidence="2">AA19_3_7</strain>
        <tissue evidence="2">Leaf</tissue>
    </source>
</reference>
<comment type="caution">
    <text evidence="2">The sequence shown here is derived from an EMBL/GenBank/DDBJ whole genome shotgun (WGS) entry which is preliminary data.</text>
</comment>
<gene>
    <name evidence="2" type="ORF">M8C21_019313</name>
</gene>
<evidence type="ECO:0000256" key="1">
    <source>
        <dbReference type="SAM" id="MobiDB-lite"/>
    </source>
</evidence>
<dbReference type="EMBL" id="JAMZMK010000489">
    <property type="protein sequence ID" value="KAI7756259.1"/>
    <property type="molecule type" value="Genomic_DNA"/>
</dbReference>
<feature type="non-terminal residue" evidence="2">
    <location>
        <position position="275"/>
    </location>
</feature>
<feature type="compositionally biased region" description="Polar residues" evidence="1">
    <location>
        <begin position="123"/>
        <end position="151"/>
    </location>
</feature>
<feature type="compositionally biased region" description="Acidic residues" evidence="1">
    <location>
        <begin position="243"/>
        <end position="261"/>
    </location>
</feature>
<evidence type="ECO:0000313" key="2">
    <source>
        <dbReference type="EMBL" id="KAI7756259.1"/>
    </source>
</evidence>
<dbReference type="GO" id="GO:0000785">
    <property type="term" value="C:chromatin"/>
    <property type="evidence" value="ECO:0007669"/>
    <property type="project" value="TreeGrafter"/>
</dbReference>
<dbReference type="PANTHER" id="PTHR12346">
    <property type="entry name" value="SIN3B-RELATED"/>
    <property type="match status" value="1"/>
</dbReference>
<evidence type="ECO:0000313" key="3">
    <source>
        <dbReference type="Proteomes" id="UP001206925"/>
    </source>
</evidence>
<feature type="region of interest" description="Disordered" evidence="1">
    <location>
        <begin position="120"/>
        <end position="275"/>
    </location>
</feature>
<dbReference type="Proteomes" id="UP001206925">
    <property type="component" value="Unassembled WGS sequence"/>
</dbReference>
<feature type="compositionally biased region" description="Polar residues" evidence="1">
    <location>
        <begin position="171"/>
        <end position="180"/>
    </location>
</feature>
<dbReference type="GO" id="GO:0000118">
    <property type="term" value="C:histone deacetylase complex"/>
    <property type="evidence" value="ECO:0007669"/>
    <property type="project" value="TreeGrafter"/>
</dbReference>
<dbReference type="InterPro" id="IPR039774">
    <property type="entry name" value="Sin3-like"/>
</dbReference>
<accession>A0AAD5DBC4</accession>